<dbReference type="OrthoDB" id="4456959at2759"/>
<evidence type="ECO:0000313" key="5">
    <source>
        <dbReference type="Proteomes" id="UP000703269"/>
    </source>
</evidence>
<comment type="caution">
    <text evidence="4">The sequence shown here is derived from an EMBL/GenBank/DDBJ whole genome shotgun (WGS) entry which is preliminary data.</text>
</comment>
<dbReference type="PANTHER" id="PTHR46910:SF38">
    <property type="entry name" value="ZN(2)-C6 FUNGAL-TYPE DOMAIN-CONTAINING PROTEIN"/>
    <property type="match status" value="1"/>
</dbReference>
<gene>
    <name evidence="4" type="ORF">PsYK624_064350</name>
</gene>
<evidence type="ECO:0000313" key="4">
    <source>
        <dbReference type="EMBL" id="GJE90306.1"/>
    </source>
</evidence>
<name>A0A9P3G8M1_9APHY</name>
<reference evidence="4 5" key="1">
    <citation type="submission" date="2021-08" db="EMBL/GenBank/DDBJ databases">
        <title>Draft Genome Sequence of Phanerochaete sordida strain YK-624.</title>
        <authorList>
            <person name="Mori T."/>
            <person name="Dohra H."/>
            <person name="Suzuki T."/>
            <person name="Kawagishi H."/>
            <person name="Hirai H."/>
        </authorList>
    </citation>
    <scope>NUCLEOTIDE SEQUENCE [LARGE SCALE GENOMIC DNA]</scope>
    <source>
        <strain evidence="4 5">YK-624</strain>
    </source>
</reference>
<feature type="domain" description="Xylanolytic transcriptional activator regulatory" evidence="3">
    <location>
        <begin position="90"/>
        <end position="163"/>
    </location>
</feature>
<proteinExistence type="predicted"/>
<dbReference type="InterPro" id="IPR050987">
    <property type="entry name" value="AtrR-like"/>
</dbReference>
<dbReference type="GO" id="GO:0008270">
    <property type="term" value="F:zinc ion binding"/>
    <property type="evidence" value="ECO:0007669"/>
    <property type="project" value="InterPro"/>
</dbReference>
<dbReference type="GO" id="GO:0003700">
    <property type="term" value="F:DNA-binding transcription factor activity"/>
    <property type="evidence" value="ECO:0007669"/>
    <property type="project" value="InterPro"/>
</dbReference>
<evidence type="ECO:0000259" key="3">
    <source>
        <dbReference type="SMART" id="SM00906"/>
    </source>
</evidence>
<organism evidence="4 5">
    <name type="scientific">Phanerochaete sordida</name>
    <dbReference type="NCBI Taxonomy" id="48140"/>
    <lineage>
        <taxon>Eukaryota</taxon>
        <taxon>Fungi</taxon>
        <taxon>Dikarya</taxon>
        <taxon>Basidiomycota</taxon>
        <taxon>Agaricomycotina</taxon>
        <taxon>Agaricomycetes</taxon>
        <taxon>Polyporales</taxon>
        <taxon>Phanerochaetaceae</taxon>
        <taxon>Phanerochaete</taxon>
    </lineage>
</organism>
<accession>A0A9P3G8M1</accession>
<dbReference type="GO" id="GO:0006351">
    <property type="term" value="P:DNA-templated transcription"/>
    <property type="evidence" value="ECO:0007669"/>
    <property type="project" value="InterPro"/>
</dbReference>
<dbReference type="InterPro" id="IPR007219">
    <property type="entry name" value="XnlR_reg_dom"/>
</dbReference>
<keyword evidence="5" id="KW-1185">Reference proteome</keyword>
<sequence length="546" mass="59665">MQGIASGLHLADEGFGAVLLLVCALGARFSTDPTRLPPGVTSWQLEGWRWFDQVRMARKFMSLTKTSLYDLQIPVLAAVYAASLGLPYANCALVGYGLRLAQELGAHRRTTYGTLPTAEDELKRRVFWCLIAIDRAMCTILGRPCSIQDADFDLDFPTECDDEFWVAENPEQAFKQPSGRPSTVSHFVWYLKLMQINSRALQNIYSLQGFKTLQNPGHAQQVVTDLDSALNSWADSLPDFLKYDSSRVDAPFAAQAASLHAAYLTLRIFVHRPFITMTRKVPVPFPSFAICTNAARSCIQVLDRYFALSGPVLLCHFYHFHIGSLFQAGIIMLLHVWQGMRAGTGSDTTQEFELVGRALRVLKSLELHWDIAGRLWDILHHLLTAVEGNVGHVASANPEDSARPASSFSPDPAQTQQHAPYMYATDSAASTSNLAAPQYPFASASTATGDVNISFSDEPASQENFCPGATAAAPHHNAMQTSDPDLDVIFADYLSAVPYDGMFSGAMQQFCAAGQHVGDTSTVRQAGFVCGNFDSAWNEPSAGGST</sequence>
<dbReference type="SMART" id="SM00906">
    <property type="entry name" value="Fungal_trans"/>
    <property type="match status" value="1"/>
</dbReference>
<dbReference type="Proteomes" id="UP000703269">
    <property type="component" value="Unassembled WGS sequence"/>
</dbReference>
<dbReference type="CDD" id="cd12148">
    <property type="entry name" value="fungal_TF_MHR"/>
    <property type="match status" value="1"/>
</dbReference>
<dbReference type="AlphaFoldDB" id="A0A9P3G8M1"/>
<evidence type="ECO:0000256" key="2">
    <source>
        <dbReference type="SAM" id="MobiDB-lite"/>
    </source>
</evidence>
<dbReference type="GO" id="GO:0003677">
    <property type="term" value="F:DNA binding"/>
    <property type="evidence" value="ECO:0007669"/>
    <property type="project" value="InterPro"/>
</dbReference>
<dbReference type="Pfam" id="PF04082">
    <property type="entry name" value="Fungal_trans"/>
    <property type="match status" value="1"/>
</dbReference>
<dbReference type="PANTHER" id="PTHR46910">
    <property type="entry name" value="TRANSCRIPTION FACTOR PDR1"/>
    <property type="match status" value="1"/>
</dbReference>
<feature type="compositionally biased region" description="Polar residues" evidence="2">
    <location>
        <begin position="404"/>
        <end position="416"/>
    </location>
</feature>
<dbReference type="EMBL" id="BPQB01000016">
    <property type="protein sequence ID" value="GJE90306.1"/>
    <property type="molecule type" value="Genomic_DNA"/>
</dbReference>
<evidence type="ECO:0000256" key="1">
    <source>
        <dbReference type="ARBA" id="ARBA00023242"/>
    </source>
</evidence>
<protein>
    <submittedName>
        <fullName evidence="4">Fungal specific transcription factor domain-containing protein</fullName>
    </submittedName>
</protein>
<keyword evidence="1" id="KW-0539">Nucleus</keyword>
<feature type="region of interest" description="Disordered" evidence="2">
    <location>
        <begin position="394"/>
        <end position="416"/>
    </location>
</feature>